<feature type="compositionally biased region" description="Basic residues" evidence="1">
    <location>
        <begin position="207"/>
        <end position="218"/>
    </location>
</feature>
<evidence type="ECO:0000313" key="2">
    <source>
        <dbReference type="EMBL" id="CAA9476842.1"/>
    </source>
</evidence>
<evidence type="ECO:0000256" key="1">
    <source>
        <dbReference type="SAM" id="MobiDB-lite"/>
    </source>
</evidence>
<sequence length="225" mass="24741">GRLHHPPAARDGAGALRRLGARLPDLQRDPQRGSGGPHGRQERHPTGGRGDPRGVGLRSLPTGPIRHDDAEAVHRRPRVLREPGQRRRGDRARSAAHLRPGHRRGGHLARGRHRAGALHRGPCRAVDGSAGHRAGPGRHLHAGVLAGRPGRLLPGLQGRHLPERRLHRDRRRGPALLAAPPDPALARALRPLHRRLLARGALQRARHDQRRLRPHRARQGPERAP</sequence>
<dbReference type="AlphaFoldDB" id="A0A6J4RTE0"/>
<organism evidence="2">
    <name type="scientific">uncultured Solirubrobacteraceae bacterium</name>
    <dbReference type="NCBI Taxonomy" id="1162706"/>
    <lineage>
        <taxon>Bacteria</taxon>
        <taxon>Bacillati</taxon>
        <taxon>Actinomycetota</taxon>
        <taxon>Thermoleophilia</taxon>
        <taxon>Solirubrobacterales</taxon>
        <taxon>Solirubrobacteraceae</taxon>
        <taxon>environmental samples</taxon>
    </lineage>
</organism>
<proteinExistence type="predicted"/>
<feature type="compositionally biased region" description="Basic residues" evidence="1">
    <location>
        <begin position="94"/>
        <end position="117"/>
    </location>
</feature>
<gene>
    <name evidence="2" type="ORF">AVDCRST_MAG69-496</name>
</gene>
<feature type="non-terminal residue" evidence="2">
    <location>
        <position position="1"/>
    </location>
</feature>
<feature type="region of interest" description="Disordered" evidence="1">
    <location>
        <begin position="198"/>
        <end position="225"/>
    </location>
</feature>
<name>A0A6J4RTE0_9ACTN</name>
<feature type="region of interest" description="Disordered" evidence="1">
    <location>
        <begin position="1"/>
        <end position="121"/>
    </location>
</feature>
<reference evidence="2" key="1">
    <citation type="submission" date="2020-02" db="EMBL/GenBank/DDBJ databases">
        <authorList>
            <person name="Meier V. D."/>
        </authorList>
    </citation>
    <scope>NUCLEOTIDE SEQUENCE</scope>
    <source>
        <strain evidence="2">AVDCRST_MAG69</strain>
    </source>
</reference>
<protein>
    <submittedName>
        <fullName evidence="2">Dipeptide transport system permease protein DppB</fullName>
    </submittedName>
</protein>
<feature type="compositionally biased region" description="Basic and acidic residues" evidence="1">
    <location>
        <begin position="65"/>
        <end position="93"/>
    </location>
</feature>
<feature type="non-terminal residue" evidence="2">
    <location>
        <position position="225"/>
    </location>
</feature>
<dbReference type="EMBL" id="CADCVP010000068">
    <property type="protein sequence ID" value="CAA9476842.1"/>
    <property type="molecule type" value="Genomic_DNA"/>
</dbReference>
<feature type="compositionally biased region" description="Low complexity" evidence="1">
    <location>
        <begin position="9"/>
        <end position="24"/>
    </location>
</feature>
<accession>A0A6J4RTE0</accession>